<feature type="transmembrane region" description="Helical" evidence="5">
    <location>
        <begin position="29"/>
        <end position="50"/>
    </location>
</feature>
<dbReference type="Gramene" id="mRNA:HanXRQr2_Chr14g0630191">
    <property type="protein sequence ID" value="mRNA:HanXRQr2_Chr14g0630191"/>
    <property type="gene ID" value="HanXRQr2_Chr14g0630191"/>
</dbReference>
<proteinExistence type="inferred from homology"/>
<feature type="domain" description="Ubiquitin-like protease family profile" evidence="6">
    <location>
        <begin position="617"/>
        <end position="792"/>
    </location>
</feature>
<keyword evidence="5" id="KW-1133">Transmembrane helix</keyword>
<evidence type="ECO:0000256" key="5">
    <source>
        <dbReference type="SAM" id="Phobius"/>
    </source>
</evidence>
<evidence type="ECO:0000256" key="4">
    <source>
        <dbReference type="SAM" id="MobiDB-lite"/>
    </source>
</evidence>
<gene>
    <name evidence="7" type="ORF">HanXRQr2_Chr14g0630191</name>
</gene>
<accession>A0A9K3H560</accession>
<comment type="caution">
    <text evidence="7">The sequence shown here is derived from an EMBL/GenBank/DDBJ whole genome shotgun (WGS) entry which is preliminary data.</text>
</comment>
<dbReference type="InterPro" id="IPR058352">
    <property type="entry name" value="DUF8039"/>
</dbReference>
<dbReference type="GO" id="GO:0008234">
    <property type="term" value="F:cysteine-type peptidase activity"/>
    <property type="evidence" value="ECO:0007669"/>
    <property type="project" value="InterPro"/>
</dbReference>
<evidence type="ECO:0000256" key="1">
    <source>
        <dbReference type="ARBA" id="ARBA00005234"/>
    </source>
</evidence>
<dbReference type="PROSITE" id="PS50600">
    <property type="entry name" value="ULP_PROTEASE"/>
    <property type="match status" value="1"/>
</dbReference>
<dbReference type="Pfam" id="PF02902">
    <property type="entry name" value="Peptidase_C48"/>
    <property type="match status" value="1"/>
</dbReference>
<name>A0A9K3H560_HELAN</name>
<keyword evidence="5" id="KW-0812">Transmembrane</keyword>
<reference evidence="7" key="1">
    <citation type="journal article" date="2017" name="Nature">
        <title>The sunflower genome provides insights into oil metabolism, flowering and Asterid evolution.</title>
        <authorList>
            <person name="Badouin H."/>
            <person name="Gouzy J."/>
            <person name="Grassa C.J."/>
            <person name="Murat F."/>
            <person name="Staton S.E."/>
            <person name="Cottret L."/>
            <person name="Lelandais-Briere C."/>
            <person name="Owens G.L."/>
            <person name="Carrere S."/>
            <person name="Mayjonade B."/>
            <person name="Legrand L."/>
            <person name="Gill N."/>
            <person name="Kane N.C."/>
            <person name="Bowers J.E."/>
            <person name="Hubner S."/>
            <person name="Bellec A."/>
            <person name="Berard A."/>
            <person name="Berges H."/>
            <person name="Blanchet N."/>
            <person name="Boniface M.C."/>
            <person name="Brunel D."/>
            <person name="Catrice O."/>
            <person name="Chaidir N."/>
            <person name="Claudel C."/>
            <person name="Donnadieu C."/>
            <person name="Faraut T."/>
            <person name="Fievet G."/>
            <person name="Helmstetter N."/>
            <person name="King M."/>
            <person name="Knapp S.J."/>
            <person name="Lai Z."/>
            <person name="Le Paslier M.C."/>
            <person name="Lippi Y."/>
            <person name="Lorenzon L."/>
            <person name="Mandel J.R."/>
            <person name="Marage G."/>
            <person name="Marchand G."/>
            <person name="Marquand E."/>
            <person name="Bret-Mestries E."/>
            <person name="Morien E."/>
            <person name="Nambeesan S."/>
            <person name="Nguyen T."/>
            <person name="Pegot-Espagnet P."/>
            <person name="Pouilly N."/>
            <person name="Raftis F."/>
            <person name="Sallet E."/>
            <person name="Schiex T."/>
            <person name="Thomas J."/>
            <person name="Vandecasteele C."/>
            <person name="Vares D."/>
            <person name="Vear F."/>
            <person name="Vautrin S."/>
            <person name="Crespi M."/>
            <person name="Mangin B."/>
            <person name="Burke J.M."/>
            <person name="Salse J."/>
            <person name="Munos S."/>
            <person name="Vincourt P."/>
            <person name="Rieseberg L.H."/>
            <person name="Langlade N.B."/>
        </authorList>
    </citation>
    <scope>NUCLEOTIDE SEQUENCE</scope>
    <source>
        <tissue evidence="7">Leaves</tissue>
    </source>
</reference>
<feature type="compositionally biased region" description="Acidic residues" evidence="4">
    <location>
        <begin position="558"/>
        <end position="581"/>
    </location>
</feature>
<dbReference type="GO" id="GO:0006508">
    <property type="term" value="P:proteolysis"/>
    <property type="evidence" value="ECO:0007669"/>
    <property type="project" value="UniProtKB-KW"/>
</dbReference>
<dbReference type="PANTHER" id="PTHR33018:SF35">
    <property type="entry name" value="ULP1 PROTEASE FAMILY CATALYTIC DOMAIN, PAPAIN-LIKE CYSTEINE PEPTIDASE SUPERFAMILY"/>
    <property type="match status" value="1"/>
</dbReference>
<keyword evidence="2 7" id="KW-0645">Protease</keyword>
<comment type="similarity">
    <text evidence="1">Belongs to the peptidase C48 family.</text>
</comment>
<evidence type="ECO:0000313" key="8">
    <source>
        <dbReference type="Proteomes" id="UP000215914"/>
    </source>
</evidence>
<dbReference type="InterPro" id="IPR038765">
    <property type="entry name" value="Papain-like_cys_pep_sf"/>
</dbReference>
<keyword evidence="3" id="KW-0378">Hydrolase</keyword>
<sequence>MKHSWNKTLSNHSWTVVVVWTVNDRCVCVVLMCVFIINIYVNCYCLILTIGMSKRKRGERGIASFSGKYPEELYYINFDENNKPIGFTRKKFMSWYGMMVQHMLPYHIETGKVDDRYFEELWLETKRAWKIMDNCAKDFMRKKAVKLGTNFRSRLATKYVYKGLNACHKYTFLDPDKWEAFVLERTSAKAKDKSKKAKTSNAKRKFIPHLGRSGWAGMEEKKDVIWPQLLKKHDNLKHLQSHRSKMYLLGCAVQNKKTKLYDLPPDAIEDFKLLYEEEQKMIKDGSFFLNKEDPLVRLLGPEHGGRARTISDIIGHTRVHGGLYKNVNHDRGWAPRVDTGPTFCGSSYGSGGRLVDYPPIESMTQCVLLLNVGDDSLVEVANGMAWPTSASVIHHKPIMDGCVKVNVDKIVDMHGNLPVHSVTRTNEVKYVKDMFHEVVQWPRHFLKLMNNETASKSTSATRMASSAGSPSCTGASLQIPTDDTAMTPYHRSQAEVVNQYLELQTQDVMMQPEEVQGSLMNMILNFGNPQSGFQNPFELHALNPKSNPNHEANSEQEPNFETETTESESESESESEDEDELVTMVEPAFEDPALAPALELIKGRPQPVQDLVDQLTILIGDRYVVRVGSPKEMYPEQVVEAIPYSELLQIFLNGWLDVSLLHWFAMHFFEKPNCQCAFLDPTKINGPKCIKEPKVVENHIKDISWFHSKKNFILAPYLQGGHWSLIILHPASYRGYIVDSMRNGKTKRSYTLVSIINKVFGKRYFKWEMVQCKQQEDTWECGYMVIKHIKEFVEHIQYDIVKEASFCICIVYCAKLYVFTISPYY</sequence>
<dbReference type="PANTHER" id="PTHR33018">
    <property type="entry name" value="OS10G0338966 PROTEIN-RELATED"/>
    <property type="match status" value="1"/>
</dbReference>
<dbReference type="Pfam" id="PF26133">
    <property type="entry name" value="DUF8039"/>
    <property type="match status" value="1"/>
</dbReference>
<dbReference type="Proteomes" id="UP000215914">
    <property type="component" value="Unassembled WGS sequence"/>
</dbReference>
<reference evidence="7" key="2">
    <citation type="submission" date="2020-06" db="EMBL/GenBank/DDBJ databases">
        <title>Helianthus annuus Genome sequencing and assembly Release 2.</title>
        <authorList>
            <person name="Gouzy J."/>
            <person name="Langlade N."/>
            <person name="Munos S."/>
        </authorList>
    </citation>
    <scope>NUCLEOTIDE SEQUENCE</scope>
    <source>
        <tissue evidence="7">Leaves</tissue>
    </source>
</reference>
<feature type="compositionally biased region" description="Polar residues" evidence="4">
    <location>
        <begin position="457"/>
        <end position="481"/>
    </location>
</feature>
<evidence type="ECO:0000256" key="2">
    <source>
        <dbReference type="ARBA" id="ARBA00022670"/>
    </source>
</evidence>
<dbReference type="SUPFAM" id="SSF54001">
    <property type="entry name" value="Cysteine proteinases"/>
    <property type="match status" value="1"/>
</dbReference>
<organism evidence="7 8">
    <name type="scientific">Helianthus annuus</name>
    <name type="common">Common sunflower</name>
    <dbReference type="NCBI Taxonomy" id="4232"/>
    <lineage>
        <taxon>Eukaryota</taxon>
        <taxon>Viridiplantae</taxon>
        <taxon>Streptophyta</taxon>
        <taxon>Embryophyta</taxon>
        <taxon>Tracheophyta</taxon>
        <taxon>Spermatophyta</taxon>
        <taxon>Magnoliopsida</taxon>
        <taxon>eudicotyledons</taxon>
        <taxon>Gunneridae</taxon>
        <taxon>Pentapetalae</taxon>
        <taxon>asterids</taxon>
        <taxon>campanulids</taxon>
        <taxon>Asterales</taxon>
        <taxon>Asteraceae</taxon>
        <taxon>Asteroideae</taxon>
        <taxon>Heliantheae alliance</taxon>
        <taxon>Heliantheae</taxon>
        <taxon>Helianthus</taxon>
    </lineage>
</organism>
<feature type="compositionally biased region" description="Polar residues" evidence="4">
    <location>
        <begin position="544"/>
        <end position="557"/>
    </location>
</feature>
<feature type="region of interest" description="Disordered" evidence="4">
    <location>
        <begin position="534"/>
        <end position="581"/>
    </location>
</feature>
<evidence type="ECO:0000256" key="3">
    <source>
        <dbReference type="ARBA" id="ARBA00022801"/>
    </source>
</evidence>
<dbReference type="Gene3D" id="3.40.395.10">
    <property type="entry name" value="Adenoviral Proteinase, Chain A"/>
    <property type="match status" value="1"/>
</dbReference>
<dbReference type="AlphaFoldDB" id="A0A9K3H560"/>
<protein>
    <submittedName>
        <fullName evidence="7">Ulp1 protease family catalytic domain, papain-like cysteine peptidase superfamily</fullName>
    </submittedName>
</protein>
<feature type="region of interest" description="Disordered" evidence="4">
    <location>
        <begin position="457"/>
        <end position="484"/>
    </location>
</feature>
<evidence type="ECO:0000259" key="6">
    <source>
        <dbReference type="PROSITE" id="PS50600"/>
    </source>
</evidence>
<keyword evidence="8" id="KW-1185">Reference proteome</keyword>
<dbReference type="EMBL" id="MNCJ02000329">
    <property type="protein sequence ID" value="KAF5767907.1"/>
    <property type="molecule type" value="Genomic_DNA"/>
</dbReference>
<keyword evidence="5" id="KW-0472">Membrane</keyword>
<evidence type="ECO:0000313" key="7">
    <source>
        <dbReference type="EMBL" id="KAF5767907.1"/>
    </source>
</evidence>
<dbReference type="InterPro" id="IPR003653">
    <property type="entry name" value="Peptidase_C48_C"/>
</dbReference>